<evidence type="ECO:0000313" key="3">
    <source>
        <dbReference type="Proteomes" id="UP000823775"/>
    </source>
</evidence>
<dbReference type="EMBL" id="JACEIK010006527">
    <property type="protein sequence ID" value="MCE2055848.1"/>
    <property type="molecule type" value="Genomic_DNA"/>
</dbReference>
<name>A0ABS8W5R3_DATST</name>
<reference evidence="2 3" key="1">
    <citation type="journal article" date="2021" name="BMC Genomics">
        <title>Datura genome reveals duplications of psychoactive alkaloid biosynthetic genes and high mutation rate following tissue culture.</title>
        <authorList>
            <person name="Rajewski A."/>
            <person name="Carter-House D."/>
            <person name="Stajich J."/>
            <person name="Litt A."/>
        </authorList>
    </citation>
    <scope>NUCLEOTIDE SEQUENCE [LARGE SCALE GENOMIC DNA]</scope>
    <source>
        <strain evidence="2">AR-01</strain>
    </source>
</reference>
<evidence type="ECO:0000256" key="1">
    <source>
        <dbReference type="SAM" id="MobiDB-lite"/>
    </source>
</evidence>
<accession>A0ABS8W5R3</accession>
<sequence>ISNGNSVDNKGNKGPPPPTNVDEEAVGWEVKEEILKEMFASILLNSEGLEE</sequence>
<feature type="region of interest" description="Disordered" evidence="1">
    <location>
        <begin position="1"/>
        <end position="26"/>
    </location>
</feature>
<comment type="caution">
    <text evidence="2">The sequence shown here is derived from an EMBL/GenBank/DDBJ whole genome shotgun (WGS) entry which is preliminary data.</text>
</comment>
<feature type="non-terminal residue" evidence="2">
    <location>
        <position position="51"/>
    </location>
</feature>
<gene>
    <name evidence="2" type="ORF">HAX54_043554</name>
</gene>
<evidence type="ECO:0000313" key="2">
    <source>
        <dbReference type="EMBL" id="MCE2055848.1"/>
    </source>
</evidence>
<feature type="non-terminal residue" evidence="2">
    <location>
        <position position="1"/>
    </location>
</feature>
<organism evidence="2 3">
    <name type="scientific">Datura stramonium</name>
    <name type="common">Jimsonweed</name>
    <name type="synonym">Common thornapple</name>
    <dbReference type="NCBI Taxonomy" id="4076"/>
    <lineage>
        <taxon>Eukaryota</taxon>
        <taxon>Viridiplantae</taxon>
        <taxon>Streptophyta</taxon>
        <taxon>Embryophyta</taxon>
        <taxon>Tracheophyta</taxon>
        <taxon>Spermatophyta</taxon>
        <taxon>Magnoliopsida</taxon>
        <taxon>eudicotyledons</taxon>
        <taxon>Gunneridae</taxon>
        <taxon>Pentapetalae</taxon>
        <taxon>asterids</taxon>
        <taxon>lamiids</taxon>
        <taxon>Solanales</taxon>
        <taxon>Solanaceae</taxon>
        <taxon>Solanoideae</taxon>
        <taxon>Datureae</taxon>
        <taxon>Datura</taxon>
    </lineage>
</organism>
<protein>
    <submittedName>
        <fullName evidence="2">Uncharacterized protein</fullName>
    </submittedName>
</protein>
<keyword evidence="3" id="KW-1185">Reference proteome</keyword>
<dbReference type="Proteomes" id="UP000823775">
    <property type="component" value="Unassembled WGS sequence"/>
</dbReference>
<proteinExistence type="predicted"/>